<protein>
    <recommendedName>
        <fullName evidence="1">DUF2249 domain-containing protein</fullName>
    </recommendedName>
</protein>
<evidence type="ECO:0000259" key="1">
    <source>
        <dbReference type="Pfam" id="PF10006"/>
    </source>
</evidence>
<gene>
    <name evidence="2" type="ORF">MNB_SV-14-598</name>
</gene>
<dbReference type="EMBL" id="FPHN01000289">
    <property type="protein sequence ID" value="SFV70067.1"/>
    <property type="molecule type" value="Genomic_DNA"/>
</dbReference>
<accession>A0A1W1CWH9</accession>
<name>A0A1W1CWH9_9ZZZZ</name>
<feature type="domain" description="DUF2249" evidence="1">
    <location>
        <begin position="6"/>
        <end position="71"/>
    </location>
</feature>
<proteinExistence type="predicted"/>
<dbReference type="Pfam" id="PF10006">
    <property type="entry name" value="DUF2249"/>
    <property type="match status" value="1"/>
</dbReference>
<dbReference type="InterPro" id="IPR036868">
    <property type="entry name" value="TusA-like_sf"/>
</dbReference>
<dbReference type="AlphaFoldDB" id="A0A1W1CWH9"/>
<dbReference type="SUPFAM" id="SSF64307">
    <property type="entry name" value="SirA-like"/>
    <property type="match status" value="1"/>
</dbReference>
<sequence>MNKIFLDAREMEHPEPLQISLSYLRSMSTQEYLYMINIRKPIPLLEIAKERGFVCFTHQDSSEIWHILISKNSDIVLEELLDV</sequence>
<evidence type="ECO:0000313" key="2">
    <source>
        <dbReference type="EMBL" id="SFV70067.1"/>
    </source>
</evidence>
<organism evidence="2">
    <name type="scientific">hydrothermal vent metagenome</name>
    <dbReference type="NCBI Taxonomy" id="652676"/>
    <lineage>
        <taxon>unclassified sequences</taxon>
        <taxon>metagenomes</taxon>
        <taxon>ecological metagenomes</taxon>
    </lineage>
</organism>
<reference evidence="2" key="1">
    <citation type="submission" date="2016-10" db="EMBL/GenBank/DDBJ databases">
        <authorList>
            <person name="de Groot N.N."/>
        </authorList>
    </citation>
    <scope>NUCLEOTIDE SEQUENCE</scope>
</reference>
<dbReference type="InterPro" id="IPR018720">
    <property type="entry name" value="DUF2249"/>
</dbReference>